<proteinExistence type="predicted"/>
<dbReference type="EMBL" id="CAXDID020000117">
    <property type="protein sequence ID" value="CAL6030690.1"/>
    <property type="molecule type" value="Genomic_DNA"/>
</dbReference>
<name>A0ABP1J6M1_9EUKA</name>
<keyword evidence="2" id="KW-1185">Reference proteome</keyword>
<comment type="caution">
    <text evidence="1">The sequence shown here is derived from an EMBL/GenBank/DDBJ whole genome shotgun (WGS) entry which is preliminary data.</text>
</comment>
<gene>
    <name evidence="1" type="ORF">HINF_LOCUS33567</name>
</gene>
<protein>
    <submittedName>
        <fullName evidence="1">Hypothetical_protein</fullName>
    </submittedName>
</protein>
<accession>A0ABP1J6M1</accession>
<organism evidence="1 2">
    <name type="scientific">Hexamita inflata</name>
    <dbReference type="NCBI Taxonomy" id="28002"/>
    <lineage>
        <taxon>Eukaryota</taxon>
        <taxon>Metamonada</taxon>
        <taxon>Diplomonadida</taxon>
        <taxon>Hexamitidae</taxon>
        <taxon>Hexamitinae</taxon>
        <taxon>Hexamita</taxon>
    </lineage>
</organism>
<evidence type="ECO:0000313" key="1">
    <source>
        <dbReference type="EMBL" id="CAL6030690.1"/>
    </source>
</evidence>
<sequence>MDYLKRLLSKLDKTSFILTVQRFERLHLIISKRKINALDDLLLIFAPDPNTKEFDETLREIRTGLKSVKENEILPALMTFYFHQSEHFGVTNTMSKSFTRSTKSINNITVQQERYVENNNTEGEEGLMDLIYNNRKKEEVHVAEPVMTIGENYDDSLCLLIEDIHNLQETKKPKIHERKKKMVQVEQSDPMDSLFELKDHIEMAKMRKSRKQGDMITLTPQTRRWLDQTVLVDYEMVEDQRKEPEPYRLSEILAKEGW</sequence>
<dbReference type="Proteomes" id="UP001642409">
    <property type="component" value="Unassembled WGS sequence"/>
</dbReference>
<evidence type="ECO:0000313" key="2">
    <source>
        <dbReference type="Proteomes" id="UP001642409"/>
    </source>
</evidence>
<reference evidence="1 2" key="1">
    <citation type="submission" date="2024-07" db="EMBL/GenBank/DDBJ databases">
        <authorList>
            <person name="Akdeniz Z."/>
        </authorList>
    </citation>
    <scope>NUCLEOTIDE SEQUENCE [LARGE SCALE GENOMIC DNA]</scope>
</reference>